<proteinExistence type="predicted"/>
<dbReference type="Proteomes" id="UP000689967">
    <property type="component" value="Unassembled WGS sequence"/>
</dbReference>
<dbReference type="InterPro" id="IPR004360">
    <property type="entry name" value="Glyas_Fos-R_dOase_dom"/>
</dbReference>
<sequence length="142" mass="15926">MAAVPMDQGKIFSEQNVVWLYTDDLDRLAQFYGEVLGLPLVMDQGICRIFQVSPTGFLGVCNKADRPRGTRGMMFTFLVQDLDTAYARLLARGVVFDGPPELSGGGMVYSCFLHDPEGYWLQLQEFRDPRWPYPAGRGPRAA</sequence>
<evidence type="ECO:0000259" key="1">
    <source>
        <dbReference type="PROSITE" id="PS51819"/>
    </source>
</evidence>
<evidence type="ECO:0000313" key="2">
    <source>
        <dbReference type="EMBL" id="MBU8546932.1"/>
    </source>
</evidence>
<dbReference type="CDD" id="cd06587">
    <property type="entry name" value="VOC"/>
    <property type="match status" value="1"/>
</dbReference>
<organism evidence="2 3">
    <name type="scientific">Falsiroseomonas oleicola</name>
    <dbReference type="NCBI Taxonomy" id="2801474"/>
    <lineage>
        <taxon>Bacteria</taxon>
        <taxon>Pseudomonadati</taxon>
        <taxon>Pseudomonadota</taxon>
        <taxon>Alphaproteobacteria</taxon>
        <taxon>Acetobacterales</taxon>
        <taxon>Roseomonadaceae</taxon>
        <taxon>Falsiroseomonas</taxon>
    </lineage>
</organism>
<accession>A0ABS6HDZ1</accession>
<comment type="caution">
    <text evidence="2">The sequence shown here is derived from an EMBL/GenBank/DDBJ whole genome shotgun (WGS) entry which is preliminary data.</text>
</comment>
<name>A0ABS6HDZ1_9PROT</name>
<reference evidence="2 3" key="1">
    <citation type="submission" date="2021-01" db="EMBL/GenBank/DDBJ databases">
        <title>Roseomonas sp. nov, a bacterium isolated from an oil production mixture in Yumen Oilfield.</title>
        <authorList>
            <person name="Wu D."/>
        </authorList>
    </citation>
    <scope>NUCLEOTIDE SEQUENCE [LARGE SCALE GENOMIC DNA]</scope>
    <source>
        <strain evidence="2 3">ROY-5-3</strain>
    </source>
</reference>
<protein>
    <submittedName>
        <fullName evidence="2">VOC family protein</fullName>
    </submittedName>
</protein>
<gene>
    <name evidence="2" type="ORF">JJQ90_24650</name>
</gene>
<evidence type="ECO:0000313" key="3">
    <source>
        <dbReference type="Proteomes" id="UP000689967"/>
    </source>
</evidence>
<dbReference type="PROSITE" id="PS51819">
    <property type="entry name" value="VOC"/>
    <property type="match status" value="1"/>
</dbReference>
<dbReference type="EMBL" id="JAERQM010000010">
    <property type="protein sequence ID" value="MBU8546932.1"/>
    <property type="molecule type" value="Genomic_DNA"/>
</dbReference>
<dbReference type="InterPro" id="IPR037523">
    <property type="entry name" value="VOC_core"/>
</dbReference>
<keyword evidence="3" id="KW-1185">Reference proteome</keyword>
<dbReference type="RefSeq" id="WP_216878951.1">
    <property type="nucleotide sequence ID" value="NZ_JAERQM010000010.1"/>
</dbReference>
<dbReference type="Pfam" id="PF00903">
    <property type="entry name" value="Glyoxalase"/>
    <property type="match status" value="1"/>
</dbReference>
<feature type="domain" description="VOC" evidence="1">
    <location>
        <begin position="13"/>
        <end position="126"/>
    </location>
</feature>